<protein>
    <submittedName>
        <fullName evidence="2">Uncharacterized protein</fullName>
    </submittedName>
</protein>
<feature type="region of interest" description="Disordered" evidence="1">
    <location>
        <begin position="78"/>
        <end position="114"/>
    </location>
</feature>
<evidence type="ECO:0000256" key="1">
    <source>
        <dbReference type="SAM" id="MobiDB-lite"/>
    </source>
</evidence>
<accession>A0A1W0W848</accession>
<evidence type="ECO:0000313" key="2">
    <source>
        <dbReference type="EMBL" id="OQU90567.1"/>
    </source>
</evidence>
<proteinExistence type="predicted"/>
<organism evidence="2 3">
    <name type="scientific">Sorghum bicolor</name>
    <name type="common">Sorghum</name>
    <name type="synonym">Sorghum vulgare</name>
    <dbReference type="NCBI Taxonomy" id="4558"/>
    <lineage>
        <taxon>Eukaryota</taxon>
        <taxon>Viridiplantae</taxon>
        <taxon>Streptophyta</taxon>
        <taxon>Embryophyta</taxon>
        <taxon>Tracheophyta</taxon>
        <taxon>Spermatophyta</taxon>
        <taxon>Magnoliopsida</taxon>
        <taxon>Liliopsida</taxon>
        <taxon>Poales</taxon>
        <taxon>Poaceae</taxon>
        <taxon>PACMAD clade</taxon>
        <taxon>Panicoideae</taxon>
        <taxon>Andropogonodae</taxon>
        <taxon>Andropogoneae</taxon>
        <taxon>Sorghinae</taxon>
        <taxon>Sorghum</taxon>
    </lineage>
</organism>
<gene>
    <name evidence="2" type="ORF">SORBI_3002G431366</name>
</gene>
<dbReference type="Gramene" id="OQU90567">
    <property type="protein sequence ID" value="OQU90567"/>
    <property type="gene ID" value="SORBI_3002G431366"/>
</dbReference>
<keyword evidence="3" id="KW-1185">Reference proteome</keyword>
<dbReference type="EMBL" id="CM000761">
    <property type="protein sequence ID" value="OQU90567.1"/>
    <property type="molecule type" value="Genomic_DNA"/>
</dbReference>
<name>A0A1W0W848_SORBI</name>
<evidence type="ECO:0000313" key="3">
    <source>
        <dbReference type="Proteomes" id="UP000000768"/>
    </source>
</evidence>
<dbReference type="AlphaFoldDB" id="A0A1W0W848"/>
<dbReference type="InParanoid" id="A0A1W0W848"/>
<dbReference type="Proteomes" id="UP000000768">
    <property type="component" value="Chromosome 2"/>
</dbReference>
<sequence>MSSSKHLHADTNFTSNCVVHRFSNKFRFPTRLNQHPSQPRIQMTHLQRILAPRSPAEAPNARRHLFKDVGAVDERVADDESFTAPGLIQDDMSIPTGSPPQPQTKRARSEICRG</sequence>
<reference evidence="3" key="2">
    <citation type="journal article" date="2018" name="Plant J.">
        <title>The Sorghum bicolor reference genome: improved assembly, gene annotations, a transcriptome atlas, and signatures of genome organization.</title>
        <authorList>
            <person name="McCormick R.F."/>
            <person name="Truong S.K."/>
            <person name="Sreedasyam A."/>
            <person name="Jenkins J."/>
            <person name="Shu S."/>
            <person name="Sims D."/>
            <person name="Kennedy M."/>
            <person name="Amirebrahimi M."/>
            <person name="Weers B.D."/>
            <person name="McKinley B."/>
            <person name="Mattison A."/>
            <person name="Morishige D.T."/>
            <person name="Grimwood J."/>
            <person name="Schmutz J."/>
            <person name="Mullet J.E."/>
        </authorList>
    </citation>
    <scope>NUCLEOTIDE SEQUENCE [LARGE SCALE GENOMIC DNA]</scope>
    <source>
        <strain evidence="3">cv. BTx623</strain>
    </source>
</reference>
<reference evidence="2 3" key="1">
    <citation type="journal article" date="2009" name="Nature">
        <title>The Sorghum bicolor genome and the diversification of grasses.</title>
        <authorList>
            <person name="Paterson A.H."/>
            <person name="Bowers J.E."/>
            <person name="Bruggmann R."/>
            <person name="Dubchak I."/>
            <person name="Grimwood J."/>
            <person name="Gundlach H."/>
            <person name="Haberer G."/>
            <person name="Hellsten U."/>
            <person name="Mitros T."/>
            <person name="Poliakov A."/>
            <person name="Schmutz J."/>
            <person name="Spannagl M."/>
            <person name="Tang H."/>
            <person name="Wang X."/>
            <person name="Wicker T."/>
            <person name="Bharti A.K."/>
            <person name="Chapman J."/>
            <person name="Feltus F.A."/>
            <person name="Gowik U."/>
            <person name="Grigoriev I.V."/>
            <person name="Lyons E."/>
            <person name="Maher C.A."/>
            <person name="Martis M."/>
            <person name="Narechania A."/>
            <person name="Otillar R.P."/>
            <person name="Penning B.W."/>
            <person name="Salamov A.A."/>
            <person name="Wang Y."/>
            <person name="Zhang L."/>
            <person name="Carpita N.C."/>
            <person name="Freeling M."/>
            <person name="Gingle A.R."/>
            <person name="Hash C.T."/>
            <person name="Keller B."/>
            <person name="Klein P."/>
            <person name="Kresovich S."/>
            <person name="McCann M.C."/>
            <person name="Ming R."/>
            <person name="Peterson D.G."/>
            <person name="Mehboob-ur-Rahman"/>
            <person name="Ware D."/>
            <person name="Westhoff P."/>
            <person name="Mayer K.F."/>
            <person name="Messing J."/>
            <person name="Rokhsar D.S."/>
        </authorList>
    </citation>
    <scope>NUCLEOTIDE SEQUENCE [LARGE SCALE GENOMIC DNA]</scope>
    <source>
        <strain evidence="3">cv. BTx623</strain>
    </source>
</reference>